<evidence type="ECO:0000256" key="1">
    <source>
        <dbReference type="SAM" id="MobiDB-lite"/>
    </source>
</evidence>
<feature type="non-terminal residue" evidence="2">
    <location>
        <position position="211"/>
    </location>
</feature>
<sequence length="211" mass="23939">GRPQARPAGHDRRRLPRADHPHHRCQLRHRCRVRARVRRAGLGRRARRPAPGATRRAGRRTQRDLRHTGDGDPARPEPSRFGSGARGGGGPARPSGDEPRQQRGFWDLRPVPRRRPEASPGGDQRRRRQRRRYQPGVYRAAAGRRQRGDDQRREHGGVRAHPQHGRVRGGEGVRAQFHRGAVAGVPRHGAARDRAVSRSNPHRVQRRSRHG</sequence>
<proteinExistence type="predicted"/>
<gene>
    <name evidence="2" type="ORF">AVDCRST_MAG01-01-1356</name>
</gene>
<reference evidence="2" key="1">
    <citation type="submission" date="2020-02" db="EMBL/GenBank/DDBJ databases">
        <authorList>
            <person name="Meier V. D."/>
        </authorList>
    </citation>
    <scope>NUCLEOTIDE SEQUENCE</scope>
    <source>
        <strain evidence="2">AVDCRST_MAG01</strain>
    </source>
</reference>
<name>A0A6J4P6W0_9ACTN</name>
<feature type="region of interest" description="Disordered" evidence="1">
    <location>
        <begin position="1"/>
        <end position="211"/>
    </location>
</feature>
<feature type="compositionally biased region" description="Basic residues" evidence="1">
    <location>
        <begin position="11"/>
        <end position="48"/>
    </location>
</feature>
<feature type="compositionally biased region" description="Basic residues" evidence="1">
    <location>
        <begin position="200"/>
        <end position="211"/>
    </location>
</feature>
<evidence type="ECO:0000313" key="2">
    <source>
        <dbReference type="EMBL" id="CAA9406156.1"/>
    </source>
</evidence>
<accession>A0A6J4P6W0</accession>
<feature type="compositionally biased region" description="Basic and acidic residues" evidence="1">
    <location>
        <begin position="146"/>
        <end position="157"/>
    </location>
</feature>
<dbReference type="EMBL" id="CADCUW010000192">
    <property type="protein sequence ID" value="CAA9406156.1"/>
    <property type="molecule type" value="Genomic_DNA"/>
</dbReference>
<organism evidence="2">
    <name type="scientific">uncultured Rubrobacteraceae bacterium</name>
    <dbReference type="NCBI Taxonomy" id="349277"/>
    <lineage>
        <taxon>Bacteria</taxon>
        <taxon>Bacillati</taxon>
        <taxon>Actinomycetota</taxon>
        <taxon>Rubrobacteria</taxon>
        <taxon>Rubrobacterales</taxon>
        <taxon>Rubrobacteraceae</taxon>
        <taxon>environmental samples</taxon>
    </lineage>
</organism>
<dbReference type="AlphaFoldDB" id="A0A6J4P6W0"/>
<protein>
    <submittedName>
        <fullName evidence="2">Uncharacterized protein</fullName>
    </submittedName>
</protein>
<feature type="non-terminal residue" evidence="2">
    <location>
        <position position="1"/>
    </location>
</feature>
<feature type="compositionally biased region" description="Basic and acidic residues" evidence="1">
    <location>
        <begin position="61"/>
        <end position="78"/>
    </location>
</feature>